<evidence type="ECO:0000256" key="21">
    <source>
        <dbReference type="SAM" id="MobiDB-lite"/>
    </source>
</evidence>
<dbReference type="AlphaFoldDB" id="A0A8H6Z4Q8"/>
<evidence type="ECO:0000256" key="9">
    <source>
        <dbReference type="ARBA" id="ARBA00022759"/>
    </source>
</evidence>
<dbReference type="GO" id="GO:0015074">
    <property type="term" value="P:DNA integration"/>
    <property type="evidence" value="ECO:0007669"/>
    <property type="project" value="UniProtKB-KW"/>
</dbReference>
<dbReference type="GO" id="GO:0006508">
    <property type="term" value="P:proteolysis"/>
    <property type="evidence" value="ECO:0007669"/>
    <property type="project" value="UniProtKB-KW"/>
</dbReference>
<dbReference type="GO" id="GO:0006310">
    <property type="term" value="P:DNA recombination"/>
    <property type="evidence" value="ECO:0007669"/>
    <property type="project" value="UniProtKB-KW"/>
</dbReference>
<keyword evidence="16" id="KW-0808">Transferase</keyword>
<evidence type="ECO:0000256" key="16">
    <source>
        <dbReference type="ARBA" id="ARBA00022932"/>
    </source>
</evidence>
<sequence>MRTGKSALSSNGDFAIVGKGTVNKMFRVAGRRTVNITFKNALHAPSLSANLISVSQLDKAGYWSKFGGGEVGVYEGKDGMMLLRGRGSDGMYILDVDNTHAKISTTKPVNLAKWHGRMVHSDVDTIREMHAKGLVDNLDITNMTVEGKCISCRAGRQHARPYDGHTDPMHLRWNWWPSIFGVPCVGSSHKYVAFLKDKSDDSTIAALDEYHVMAERQTGHKVKRVKTDNAFNSGRWKEYFKTHGIIHEQTSPYSSAQNGLTERAIHTIMEDIRALLHDSGLPHKYWAAAGACSVYTRNLMPSRRHPGKIPEEVFSGQRQSVAHLRVFGSRCSAKVNTTHSGHRVDGKSKIESRSIPATLIGYASGAGNYILIDKHGVQFESRNVEFDEGVPHRTVDVGERLWMQDDAPLDMVPSNSTQSDAPDTPGVNSELPSSSSSAVDKDTSTPISHSNSPDPEPAPTPPPRRSGRTTTTTTKAVESREYAEREHAARSMREDWATGPAKAKPRAHAAFDPVSRLNNELDDYISQTLMSYHP</sequence>
<evidence type="ECO:0000256" key="12">
    <source>
        <dbReference type="ARBA" id="ARBA00022842"/>
    </source>
</evidence>
<dbReference type="PANTHER" id="PTHR42648">
    <property type="entry name" value="TRANSPOSASE, PUTATIVE-RELATED"/>
    <property type="match status" value="1"/>
</dbReference>
<evidence type="ECO:0000256" key="5">
    <source>
        <dbReference type="ARBA" id="ARBA00022695"/>
    </source>
</evidence>
<evidence type="ECO:0000256" key="19">
    <source>
        <dbReference type="ARBA" id="ARBA00048173"/>
    </source>
</evidence>
<dbReference type="GO" id="GO:0005524">
    <property type="term" value="F:ATP binding"/>
    <property type="evidence" value="ECO:0007669"/>
    <property type="project" value="UniProtKB-KW"/>
</dbReference>
<keyword evidence="16" id="KW-0239">DNA-directed DNA polymerase</keyword>
<accession>A0A8H6Z4Q8</accession>
<dbReference type="Gene3D" id="3.30.420.10">
    <property type="entry name" value="Ribonuclease H-like superfamily/Ribonuclease H"/>
    <property type="match status" value="1"/>
</dbReference>
<feature type="compositionally biased region" description="Basic and acidic residues" evidence="21">
    <location>
        <begin position="477"/>
        <end position="496"/>
    </location>
</feature>
<feature type="compositionally biased region" description="Pro residues" evidence="21">
    <location>
        <begin position="454"/>
        <end position="464"/>
    </location>
</feature>
<keyword evidence="18" id="KW-0233">DNA recombination</keyword>
<keyword evidence="7" id="KW-0479">Metal-binding</keyword>
<feature type="compositionally biased region" description="Polar residues" evidence="21">
    <location>
        <begin position="413"/>
        <end position="432"/>
    </location>
</feature>
<dbReference type="GO" id="GO:0046872">
    <property type="term" value="F:metal ion binding"/>
    <property type="evidence" value="ECO:0007669"/>
    <property type="project" value="UniProtKB-KW"/>
</dbReference>
<evidence type="ECO:0000256" key="20">
    <source>
        <dbReference type="ARBA" id="ARBA00049244"/>
    </source>
</evidence>
<evidence type="ECO:0000256" key="18">
    <source>
        <dbReference type="ARBA" id="ARBA00023172"/>
    </source>
</evidence>
<dbReference type="GO" id="GO:0003723">
    <property type="term" value="F:RNA binding"/>
    <property type="evidence" value="ECO:0007669"/>
    <property type="project" value="UniProtKB-KW"/>
</dbReference>
<evidence type="ECO:0000256" key="7">
    <source>
        <dbReference type="ARBA" id="ARBA00022723"/>
    </source>
</evidence>
<dbReference type="InterPro" id="IPR001584">
    <property type="entry name" value="Integrase_cat-core"/>
</dbReference>
<keyword evidence="14" id="KW-0229">DNA integration</keyword>
<keyword evidence="11" id="KW-0067">ATP-binding</keyword>
<dbReference type="GO" id="GO:0008233">
    <property type="term" value="F:peptidase activity"/>
    <property type="evidence" value="ECO:0007669"/>
    <property type="project" value="UniProtKB-KW"/>
</dbReference>
<evidence type="ECO:0000256" key="4">
    <source>
        <dbReference type="ARBA" id="ARBA00022670"/>
    </source>
</evidence>
<keyword evidence="12" id="KW-0460">Magnesium</keyword>
<dbReference type="GO" id="GO:0032196">
    <property type="term" value="P:transposition"/>
    <property type="evidence" value="ECO:0007669"/>
    <property type="project" value="UniProtKB-KW"/>
</dbReference>
<feature type="domain" description="Integrase catalytic" evidence="22">
    <location>
        <begin position="157"/>
        <end position="318"/>
    </location>
</feature>
<name>A0A8H6Z4Q8_9AGAR</name>
<dbReference type="InterPro" id="IPR054722">
    <property type="entry name" value="PolX-like_BBD"/>
</dbReference>
<dbReference type="SUPFAM" id="SSF53098">
    <property type="entry name" value="Ribonuclease H-like"/>
    <property type="match status" value="1"/>
</dbReference>
<dbReference type="GO" id="GO:0003964">
    <property type="term" value="F:RNA-directed DNA polymerase activity"/>
    <property type="evidence" value="ECO:0007669"/>
    <property type="project" value="UniProtKB-KW"/>
</dbReference>
<dbReference type="GO" id="GO:0003887">
    <property type="term" value="F:DNA-directed DNA polymerase activity"/>
    <property type="evidence" value="ECO:0007669"/>
    <property type="project" value="UniProtKB-KW"/>
</dbReference>
<keyword evidence="2" id="KW-0815">Transposition</keyword>
<keyword evidence="6" id="KW-0540">Nuclease</keyword>
<dbReference type="InterPro" id="IPR039537">
    <property type="entry name" value="Retrotran_Ty1/copia-like"/>
</dbReference>
<evidence type="ECO:0000256" key="2">
    <source>
        <dbReference type="ARBA" id="ARBA00022578"/>
    </source>
</evidence>
<dbReference type="OrthoDB" id="7691805at2759"/>
<comment type="function">
    <text evidence="1">The aspartyl protease (PR) mediates the proteolytic cleavages of the Gag and Gag-Pol polyproteins after assembly of the VLP.</text>
</comment>
<reference evidence="23" key="1">
    <citation type="submission" date="2020-05" db="EMBL/GenBank/DDBJ databases">
        <title>Mycena genomes resolve the evolution of fungal bioluminescence.</title>
        <authorList>
            <person name="Tsai I.J."/>
        </authorList>
    </citation>
    <scope>NUCLEOTIDE SEQUENCE</scope>
    <source>
        <strain evidence="23">CCC161011</strain>
    </source>
</reference>
<keyword evidence="15" id="KW-0695">RNA-directed DNA polymerase</keyword>
<keyword evidence="13" id="KW-0694">RNA-binding</keyword>
<keyword evidence="4" id="KW-0645">Protease</keyword>
<evidence type="ECO:0000256" key="1">
    <source>
        <dbReference type="ARBA" id="ARBA00002180"/>
    </source>
</evidence>
<gene>
    <name evidence="23" type="ORF">MVEN_00089100</name>
</gene>
<dbReference type="Pfam" id="PF22936">
    <property type="entry name" value="Pol_BBD"/>
    <property type="match status" value="1"/>
</dbReference>
<evidence type="ECO:0000256" key="14">
    <source>
        <dbReference type="ARBA" id="ARBA00022908"/>
    </source>
</evidence>
<dbReference type="PANTHER" id="PTHR42648:SF11">
    <property type="entry name" value="TRANSPOSON TY4-P GAG-POL POLYPROTEIN"/>
    <property type="match status" value="1"/>
</dbReference>
<dbReference type="InterPro" id="IPR012337">
    <property type="entry name" value="RNaseH-like_sf"/>
</dbReference>
<evidence type="ECO:0000256" key="17">
    <source>
        <dbReference type="ARBA" id="ARBA00023113"/>
    </source>
</evidence>
<evidence type="ECO:0000313" key="24">
    <source>
        <dbReference type="Proteomes" id="UP000620124"/>
    </source>
</evidence>
<evidence type="ECO:0000313" key="23">
    <source>
        <dbReference type="EMBL" id="KAF7372293.1"/>
    </source>
</evidence>
<comment type="catalytic activity">
    <reaction evidence="19">
        <text>DNA(n) + a 2'-deoxyribonucleoside 5'-triphosphate = DNA(n+1) + diphosphate</text>
        <dbReference type="Rhea" id="RHEA:22508"/>
        <dbReference type="Rhea" id="RHEA-COMP:17339"/>
        <dbReference type="Rhea" id="RHEA-COMP:17340"/>
        <dbReference type="ChEBI" id="CHEBI:33019"/>
        <dbReference type="ChEBI" id="CHEBI:61560"/>
        <dbReference type="ChEBI" id="CHEBI:173112"/>
        <dbReference type="EC" id="2.7.7.49"/>
    </reaction>
</comment>
<feature type="region of interest" description="Disordered" evidence="21">
    <location>
        <begin position="408"/>
        <end position="508"/>
    </location>
</feature>
<evidence type="ECO:0000256" key="11">
    <source>
        <dbReference type="ARBA" id="ARBA00022840"/>
    </source>
</evidence>
<keyword evidence="10" id="KW-0378">Hydrolase</keyword>
<dbReference type="InterPro" id="IPR036397">
    <property type="entry name" value="RNaseH_sf"/>
</dbReference>
<dbReference type="GO" id="GO:0005634">
    <property type="term" value="C:nucleus"/>
    <property type="evidence" value="ECO:0007669"/>
    <property type="project" value="UniProtKB-ARBA"/>
</dbReference>
<organism evidence="23 24">
    <name type="scientific">Mycena venus</name>
    <dbReference type="NCBI Taxonomy" id="2733690"/>
    <lineage>
        <taxon>Eukaryota</taxon>
        <taxon>Fungi</taxon>
        <taxon>Dikarya</taxon>
        <taxon>Basidiomycota</taxon>
        <taxon>Agaricomycotina</taxon>
        <taxon>Agaricomycetes</taxon>
        <taxon>Agaricomycetidae</taxon>
        <taxon>Agaricales</taxon>
        <taxon>Marasmiineae</taxon>
        <taxon>Mycenaceae</taxon>
        <taxon>Mycena</taxon>
    </lineage>
</organism>
<evidence type="ECO:0000256" key="13">
    <source>
        <dbReference type="ARBA" id="ARBA00022884"/>
    </source>
</evidence>
<keyword evidence="3" id="KW-1188">Viral release from host cell</keyword>
<dbReference type="GO" id="GO:0004519">
    <property type="term" value="F:endonuclease activity"/>
    <property type="evidence" value="ECO:0007669"/>
    <property type="project" value="UniProtKB-KW"/>
</dbReference>
<keyword evidence="17" id="KW-0917">Virion maturation</keyword>
<dbReference type="EMBL" id="JACAZI010000001">
    <property type="protein sequence ID" value="KAF7372293.1"/>
    <property type="molecule type" value="Genomic_DNA"/>
</dbReference>
<evidence type="ECO:0000256" key="10">
    <source>
        <dbReference type="ARBA" id="ARBA00022801"/>
    </source>
</evidence>
<comment type="caution">
    <text evidence="23">The sequence shown here is derived from an EMBL/GenBank/DDBJ whole genome shotgun (WGS) entry which is preliminary data.</text>
</comment>
<comment type="catalytic activity">
    <reaction evidence="20">
        <text>DNA(n) + a 2'-deoxyribonucleoside 5'-triphosphate = DNA(n+1) + diphosphate</text>
        <dbReference type="Rhea" id="RHEA:22508"/>
        <dbReference type="Rhea" id="RHEA-COMP:17339"/>
        <dbReference type="Rhea" id="RHEA-COMP:17340"/>
        <dbReference type="ChEBI" id="CHEBI:33019"/>
        <dbReference type="ChEBI" id="CHEBI:61560"/>
        <dbReference type="ChEBI" id="CHEBI:173112"/>
        <dbReference type="EC" id="2.7.7.7"/>
    </reaction>
</comment>
<evidence type="ECO:0000256" key="15">
    <source>
        <dbReference type="ARBA" id="ARBA00022918"/>
    </source>
</evidence>
<evidence type="ECO:0000256" key="8">
    <source>
        <dbReference type="ARBA" id="ARBA00022741"/>
    </source>
</evidence>
<proteinExistence type="predicted"/>
<evidence type="ECO:0000259" key="22">
    <source>
        <dbReference type="PROSITE" id="PS50994"/>
    </source>
</evidence>
<evidence type="ECO:0000256" key="3">
    <source>
        <dbReference type="ARBA" id="ARBA00022612"/>
    </source>
</evidence>
<evidence type="ECO:0000256" key="6">
    <source>
        <dbReference type="ARBA" id="ARBA00022722"/>
    </source>
</evidence>
<keyword evidence="8" id="KW-0547">Nucleotide-binding</keyword>
<keyword evidence="5" id="KW-0548">Nucleotidyltransferase</keyword>
<dbReference type="PROSITE" id="PS50994">
    <property type="entry name" value="INTEGRASE"/>
    <property type="match status" value="1"/>
</dbReference>
<keyword evidence="24" id="KW-1185">Reference proteome</keyword>
<protein>
    <submittedName>
        <fullName evidence="23">Gag-Pol polyprotein</fullName>
    </submittedName>
</protein>
<dbReference type="Proteomes" id="UP000620124">
    <property type="component" value="Unassembled WGS sequence"/>
</dbReference>
<keyword evidence="9" id="KW-0255">Endonuclease</keyword>